<protein>
    <submittedName>
        <fullName evidence="2">Uncharacterized protein</fullName>
    </submittedName>
</protein>
<keyword evidence="1" id="KW-0472">Membrane</keyword>
<proteinExistence type="predicted"/>
<dbReference type="EMBL" id="JAUCMV010000003">
    <property type="protein sequence ID" value="KAK0407744.1"/>
    <property type="molecule type" value="Genomic_DNA"/>
</dbReference>
<reference evidence="2" key="1">
    <citation type="submission" date="2023-06" db="EMBL/GenBank/DDBJ databases">
        <title>Genomic analysis of the entomopathogenic nematode Steinernema hermaphroditum.</title>
        <authorList>
            <person name="Schwarz E.M."/>
            <person name="Heppert J.K."/>
            <person name="Baniya A."/>
            <person name="Schwartz H.T."/>
            <person name="Tan C.-H."/>
            <person name="Antoshechkin I."/>
            <person name="Sternberg P.W."/>
            <person name="Goodrich-Blair H."/>
            <person name="Dillman A.R."/>
        </authorList>
    </citation>
    <scope>NUCLEOTIDE SEQUENCE</scope>
    <source>
        <strain evidence="2">PS9179</strain>
        <tissue evidence="2">Whole animal</tissue>
    </source>
</reference>
<keyword evidence="1" id="KW-1133">Transmembrane helix</keyword>
<comment type="caution">
    <text evidence="2">The sequence shown here is derived from an EMBL/GenBank/DDBJ whole genome shotgun (WGS) entry which is preliminary data.</text>
</comment>
<evidence type="ECO:0000313" key="2">
    <source>
        <dbReference type="EMBL" id="KAK0407744.1"/>
    </source>
</evidence>
<organism evidence="2 3">
    <name type="scientific">Steinernema hermaphroditum</name>
    <dbReference type="NCBI Taxonomy" id="289476"/>
    <lineage>
        <taxon>Eukaryota</taxon>
        <taxon>Metazoa</taxon>
        <taxon>Ecdysozoa</taxon>
        <taxon>Nematoda</taxon>
        <taxon>Chromadorea</taxon>
        <taxon>Rhabditida</taxon>
        <taxon>Tylenchina</taxon>
        <taxon>Panagrolaimomorpha</taxon>
        <taxon>Strongyloidoidea</taxon>
        <taxon>Steinernematidae</taxon>
        <taxon>Steinernema</taxon>
    </lineage>
</organism>
<accession>A0AA39HLU4</accession>
<feature type="transmembrane region" description="Helical" evidence="1">
    <location>
        <begin position="55"/>
        <end position="78"/>
    </location>
</feature>
<keyword evidence="3" id="KW-1185">Reference proteome</keyword>
<keyword evidence="1" id="KW-0812">Transmembrane</keyword>
<evidence type="ECO:0000256" key="1">
    <source>
        <dbReference type="SAM" id="Phobius"/>
    </source>
</evidence>
<sequence length="238" mass="28168">MSFERDNPIFITYNFYLDLWRSMRTREDSFNDVTKKIMDEVVRQRESKKPKRTTYFWKTLFWTFAIVGAIHVTCVAVTGTYQTFTIGKILDGAQSVSSLNISLYTRQREVLAFNLSPWRFTSIFTSTFTVALWIGLFFVVHSHFCKKTWQPTAWGVAVDFYRDHYHFMRNVDDMPAYVMRTIDEYDMFRVLPLKFLKNPGMGFVSDRIYITCANLMVHNTPEGPVLYQRPDEIMKTRL</sequence>
<dbReference type="AlphaFoldDB" id="A0AA39HLU4"/>
<evidence type="ECO:0000313" key="3">
    <source>
        <dbReference type="Proteomes" id="UP001175271"/>
    </source>
</evidence>
<feature type="transmembrane region" description="Helical" evidence="1">
    <location>
        <begin position="120"/>
        <end position="140"/>
    </location>
</feature>
<gene>
    <name evidence="2" type="ORF">QR680_003564</name>
</gene>
<name>A0AA39HLU4_9BILA</name>
<dbReference type="Proteomes" id="UP001175271">
    <property type="component" value="Unassembled WGS sequence"/>
</dbReference>